<name>A0ABV7ZLC8_9HELI</name>
<keyword evidence="2" id="KW-1185">Reference proteome</keyword>
<evidence type="ECO:0000313" key="2">
    <source>
        <dbReference type="Proteomes" id="UP001595783"/>
    </source>
</evidence>
<proteinExistence type="predicted"/>
<dbReference type="EMBL" id="JBHRZO010000049">
    <property type="protein sequence ID" value="MFC3848297.1"/>
    <property type="molecule type" value="Genomic_DNA"/>
</dbReference>
<accession>A0ABV7ZLC8</accession>
<dbReference type="RefSeq" id="WP_104752308.1">
    <property type="nucleotide sequence ID" value="NZ_FZMF01000019.1"/>
</dbReference>
<protein>
    <recommendedName>
        <fullName evidence="3">VWFA domain-containing protein</fullName>
    </recommendedName>
</protein>
<comment type="caution">
    <text evidence="1">The sequence shown here is derived from an EMBL/GenBank/DDBJ whole genome shotgun (WGS) entry which is preliminary data.</text>
</comment>
<evidence type="ECO:0008006" key="3">
    <source>
        <dbReference type="Google" id="ProtNLM"/>
    </source>
</evidence>
<organism evidence="1 2">
    <name type="scientific">Helicobacter baculiformis</name>
    <dbReference type="NCBI Taxonomy" id="427351"/>
    <lineage>
        <taxon>Bacteria</taxon>
        <taxon>Pseudomonadati</taxon>
        <taxon>Campylobacterota</taxon>
        <taxon>Epsilonproteobacteria</taxon>
        <taxon>Campylobacterales</taxon>
        <taxon>Helicobacteraceae</taxon>
        <taxon>Helicobacter</taxon>
    </lineage>
</organism>
<reference evidence="2" key="1">
    <citation type="journal article" date="2019" name="Int. J. Syst. Evol. Microbiol.">
        <title>The Global Catalogue of Microorganisms (GCM) 10K type strain sequencing project: providing services to taxonomists for standard genome sequencing and annotation.</title>
        <authorList>
            <consortium name="The Broad Institute Genomics Platform"/>
            <consortium name="The Broad Institute Genome Sequencing Center for Infectious Disease"/>
            <person name="Wu L."/>
            <person name="Ma J."/>
        </authorList>
    </citation>
    <scope>NUCLEOTIDE SEQUENCE [LARGE SCALE GENOMIC DNA]</scope>
    <source>
        <strain evidence="2">CCUG 53816</strain>
    </source>
</reference>
<gene>
    <name evidence="1" type="ORF">ACFOPX_07195</name>
</gene>
<evidence type="ECO:0000313" key="1">
    <source>
        <dbReference type="EMBL" id="MFC3848297.1"/>
    </source>
</evidence>
<sequence length="117" mass="12864">MNFKNPSIYLILDDSGSMQEWGKMQASLYLARTLKQSCDLLGCTCEILRLKDASSLTPSILISDGLFEKPNFKVCACLAVGVDANKEHLVQISRACYEPEHALNALHHVLLEAGLLA</sequence>
<dbReference type="Proteomes" id="UP001595783">
    <property type="component" value="Unassembled WGS sequence"/>
</dbReference>